<dbReference type="PANTHER" id="PTHR23513">
    <property type="entry name" value="INTEGRAL MEMBRANE EFFLUX PROTEIN-RELATED"/>
    <property type="match status" value="1"/>
</dbReference>
<feature type="transmembrane region" description="Helical" evidence="7">
    <location>
        <begin position="502"/>
        <end position="524"/>
    </location>
</feature>
<feature type="transmembrane region" description="Helical" evidence="7">
    <location>
        <begin position="150"/>
        <end position="167"/>
    </location>
</feature>
<evidence type="ECO:0000256" key="4">
    <source>
        <dbReference type="ARBA" id="ARBA00022989"/>
    </source>
</evidence>
<feature type="transmembrane region" description="Helical" evidence="7">
    <location>
        <begin position="386"/>
        <end position="405"/>
    </location>
</feature>
<feature type="transmembrane region" description="Helical" evidence="7">
    <location>
        <begin position="442"/>
        <end position="464"/>
    </location>
</feature>
<keyword evidence="4 7" id="KW-1133">Transmembrane helix</keyword>
<dbReference type="PANTHER" id="PTHR23513:SF18">
    <property type="entry name" value="INTEGRAL MEMBRANE PROTEIN"/>
    <property type="match status" value="1"/>
</dbReference>
<keyword evidence="3 7" id="KW-0812">Transmembrane</keyword>
<feature type="transmembrane region" description="Helical" evidence="7">
    <location>
        <begin position="295"/>
        <end position="311"/>
    </location>
</feature>
<keyword evidence="5 7" id="KW-0472">Membrane</keyword>
<dbReference type="Gene3D" id="1.20.1250.20">
    <property type="entry name" value="MFS general substrate transporter like domains"/>
    <property type="match status" value="1"/>
</dbReference>
<evidence type="ECO:0000256" key="1">
    <source>
        <dbReference type="ARBA" id="ARBA00004651"/>
    </source>
</evidence>
<comment type="subcellular location">
    <subcellularLocation>
        <location evidence="1">Cell membrane</location>
        <topology evidence="1">Multi-pass membrane protein</topology>
    </subcellularLocation>
</comment>
<organism evidence="8 9">
    <name type="scientific">Actinomycetospora chlora</name>
    <dbReference type="NCBI Taxonomy" id="663608"/>
    <lineage>
        <taxon>Bacteria</taxon>
        <taxon>Bacillati</taxon>
        <taxon>Actinomycetota</taxon>
        <taxon>Actinomycetes</taxon>
        <taxon>Pseudonocardiales</taxon>
        <taxon>Pseudonocardiaceae</taxon>
        <taxon>Actinomycetospora</taxon>
    </lineage>
</organism>
<reference evidence="9" key="1">
    <citation type="journal article" date="2019" name="Int. J. Syst. Evol. Microbiol.">
        <title>The Global Catalogue of Microorganisms (GCM) 10K type strain sequencing project: providing services to taxonomists for standard genome sequencing and annotation.</title>
        <authorList>
            <consortium name="The Broad Institute Genomics Platform"/>
            <consortium name="The Broad Institute Genome Sequencing Center for Infectious Disease"/>
            <person name="Wu L."/>
            <person name="Ma J."/>
        </authorList>
    </citation>
    <scope>NUCLEOTIDE SEQUENCE [LARGE SCALE GENOMIC DNA]</scope>
    <source>
        <strain evidence="9">JCM 17979</strain>
    </source>
</reference>
<feature type="region of interest" description="Disordered" evidence="6">
    <location>
        <begin position="1"/>
        <end position="100"/>
    </location>
</feature>
<dbReference type="SUPFAM" id="SSF103473">
    <property type="entry name" value="MFS general substrate transporter"/>
    <property type="match status" value="1"/>
</dbReference>
<name>A0ABP9CMK5_9PSEU</name>
<evidence type="ECO:0000256" key="6">
    <source>
        <dbReference type="SAM" id="MobiDB-lite"/>
    </source>
</evidence>
<evidence type="ECO:0000313" key="8">
    <source>
        <dbReference type="EMBL" id="GAA4810536.1"/>
    </source>
</evidence>
<keyword evidence="9" id="KW-1185">Reference proteome</keyword>
<protein>
    <submittedName>
        <fullName evidence="8">MFS transporter</fullName>
    </submittedName>
</protein>
<sequence length="546" mass="56928">MCPRPPVLGNDGPVTGPSSRRPGDHPYGPPPPRRPGRLPPTARSTRPFPEDGPDPRSRPDDPATEYATRYDPRDPPRESPHDRPREGRPEGDDDPGPRKITVTRVAAWRARRLTTRGARAFHRAASADGADRSGLTALTYAWMANYASDATLAVALANTLFFSAASAESKSRVALYLLITVAPFALVAPVIGPALDRLQRGRRVAMAVSTAGQGVLAVVLALWMDTWALYPAALGIMVLSKSFGVLKAAVTPRVLPPGITLVTTNSRLTVFGLVASGVAGAVAAGVAWLAGSPGAAWLTAAICLAGVWLCLRIPAWVEVTEGEVPTTILPVHDPAGRPGRPRTSLGRDVVGALWANGTIRALTGFLTLFAAFVVKNETEGAPGDQLLLLGVIGAAAGAGGFLGNVVGARQRFGRPRVLVVVCLAVALAGVVLAAVVTGLATAAAAALVAATTSALLKVCLDAVVQRDVPEASRASAFGRSETILQLAWVFGGALGVLLPPTWWIGFTVIACVVGVGTVQTVLITRGSSLIPRRRSGPERDRSDVSR</sequence>
<feature type="transmembrane region" description="Helical" evidence="7">
    <location>
        <begin position="173"/>
        <end position="192"/>
    </location>
</feature>
<keyword evidence="2" id="KW-1003">Cell membrane</keyword>
<evidence type="ECO:0000313" key="9">
    <source>
        <dbReference type="Proteomes" id="UP001500928"/>
    </source>
</evidence>
<dbReference type="Proteomes" id="UP001500928">
    <property type="component" value="Unassembled WGS sequence"/>
</dbReference>
<proteinExistence type="predicted"/>
<accession>A0ABP9CMK5</accession>
<feature type="compositionally biased region" description="Basic and acidic residues" evidence="6">
    <location>
        <begin position="68"/>
        <end position="90"/>
    </location>
</feature>
<evidence type="ECO:0000256" key="5">
    <source>
        <dbReference type="ARBA" id="ARBA00023136"/>
    </source>
</evidence>
<dbReference type="InterPro" id="IPR036259">
    <property type="entry name" value="MFS_trans_sf"/>
</dbReference>
<dbReference type="InterPro" id="IPR011701">
    <property type="entry name" value="MFS"/>
</dbReference>
<comment type="caution">
    <text evidence="8">The sequence shown here is derived from an EMBL/GenBank/DDBJ whole genome shotgun (WGS) entry which is preliminary data.</text>
</comment>
<feature type="transmembrane region" description="Helical" evidence="7">
    <location>
        <begin position="270"/>
        <end position="289"/>
    </location>
</feature>
<evidence type="ECO:0000256" key="7">
    <source>
        <dbReference type="SAM" id="Phobius"/>
    </source>
</evidence>
<evidence type="ECO:0000256" key="2">
    <source>
        <dbReference type="ARBA" id="ARBA00022475"/>
    </source>
</evidence>
<dbReference type="EMBL" id="BAABHO010000070">
    <property type="protein sequence ID" value="GAA4810536.1"/>
    <property type="molecule type" value="Genomic_DNA"/>
</dbReference>
<evidence type="ECO:0000256" key="3">
    <source>
        <dbReference type="ARBA" id="ARBA00022692"/>
    </source>
</evidence>
<feature type="transmembrane region" description="Helical" evidence="7">
    <location>
        <begin position="349"/>
        <end position="374"/>
    </location>
</feature>
<feature type="transmembrane region" description="Helical" evidence="7">
    <location>
        <begin position="417"/>
        <end position="436"/>
    </location>
</feature>
<feature type="transmembrane region" description="Helical" evidence="7">
    <location>
        <begin position="476"/>
        <end position="496"/>
    </location>
</feature>
<gene>
    <name evidence="8" type="ORF">GCM10023200_55390</name>
</gene>
<dbReference type="Pfam" id="PF07690">
    <property type="entry name" value="MFS_1"/>
    <property type="match status" value="1"/>
</dbReference>